<dbReference type="InterPro" id="IPR002347">
    <property type="entry name" value="SDR_fam"/>
</dbReference>
<dbReference type="RefSeq" id="WP_380502343.1">
    <property type="nucleotide sequence ID" value="NZ_JBHEZX010000002.1"/>
</dbReference>
<evidence type="ECO:0000256" key="1">
    <source>
        <dbReference type="ARBA" id="ARBA00006484"/>
    </source>
</evidence>
<evidence type="ECO:0000256" key="3">
    <source>
        <dbReference type="ARBA" id="ARBA00023002"/>
    </source>
</evidence>
<dbReference type="InterPro" id="IPR052178">
    <property type="entry name" value="Sec_Metab_Biosynth_SDR"/>
</dbReference>
<keyword evidence="3 4" id="KW-0560">Oxidoreductase</keyword>
<organism evidence="4 5">
    <name type="scientific">Streptacidiphilus alkalitolerans</name>
    <dbReference type="NCBI Taxonomy" id="3342712"/>
    <lineage>
        <taxon>Bacteria</taxon>
        <taxon>Bacillati</taxon>
        <taxon>Actinomycetota</taxon>
        <taxon>Actinomycetes</taxon>
        <taxon>Kitasatosporales</taxon>
        <taxon>Streptomycetaceae</taxon>
        <taxon>Streptacidiphilus</taxon>
    </lineage>
</organism>
<reference evidence="4 5" key="1">
    <citation type="submission" date="2024-09" db="EMBL/GenBank/DDBJ databases">
        <authorList>
            <person name="Lee S.D."/>
        </authorList>
    </citation>
    <scope>NUCLEOTIDE SEQUENCE [LARGE SCALE GENOMIC DNA]</scope>
    <source>
        <strain evidence="4 5">N1-1</strain>
    </source>
</reference>
<dbReference type="EC" id="1.1.1.-" evidence="4"/>
<evidence type="ECO:0000313" key="5">
    <source>
        <dbReference type="Proteomes" id="UP001592582"/>
    </source>
</evidence>
<gene>
    <name evidence="4" type="ORF">ACEZDG_04035</name>
</gene>
<dbReference type="EMBL" id="JBHEZX010000002">
    <property type="protein sequence ID" value="MFC1408447.1"/>
    <property type="molecule type" value="Genomic_DNA"/>
</dbReference>
<keyword evidence="2" id="KW-0521">NADP</keyword>
<dbReference type="InterPro" id="IPR020904">
    <property type="entry name" value="Sc_DH/Rdtase_CS"/>
</dbReference>
<sequence>MRQIVVTGGGTGIGRAVAEAFAAQGDRVVITGRRKDVLEETAAHLGPNVRAVAFDASDPAQVQAALDTLPAQVDVLVNNAGGNADIGAVPPSDLVGVAAAWRANLEANVLSAVLVTTALRPRLIAGGSVVSISSIAAHRGGSGSYGAAKAAVEVWNLTLAQDLGKDRITTNVIAPGYIESTDFFQGGMTPQRRAALRGQTANGRAGTPADIAGTVLFLASPAAGHITGQTLHVNGGALPGR</sequence>
<keyword evidence="5" id="KW-1185">Reference proteome</keyword>
<dbReference type="GO" id="GO:0016491">
    <property type="term" value="F:oxidoreductase activity"/>
    <property type="evidence" value="ECO:0007669"/>
    <property type="project" value="UniProtKB-KW"/>
</dbReference>
<dbReference type="InterPro" id="IPR036291">
    <property type="entry name" value="NAD(P)-bd_dom_sf"/>
</dbReference>
<comment type="caution">
    <text evidence="4">The sequence shown here is derived from an EMBL/GenBank/DDBJ whole genome shotgun (WGS) entry which is preliminary data.</text>
</comment>
<dbReference type="PRINTS" id="PR00080">
    <property type="entry name" value="SDRFAMILY"/>
</dbReference>
<dbReference type="Gene3D" id="3.40.50.720">
    <property type="entry name" value="NAD(P)-binding Rossmann-like Domain"/>
    <property type="match status" value="1"/>
</dbReference>
<dbReference type="PROSITE" id="PS00061">
    <property type="entry name" value="ADH_SHORT"/>
    <property type="match status" value="1"/>
</dbReference>
<dbReference type="Pfam" id="PF13561">
    <property type="entry name" value="adh_short_C2"/>
    <property type="match status" value="1"/>
</dbReference>
<dbReference type="PANTHER" id="PTHR43618">
    <property type="entry name" value="7-ALPHA-HYDROXYSTEROID DEHYDROGENASE"/>
    <property type="match status" value="1"/>
</dbReference>
<evidence type="ECO:0000313" key="4">
    <source>
        <dbReference type="EMBL" id="MFC1408447.1"/>
    </source>
</evidence>
<dbReference type="PANTHER" id="PTHR43618:SF8">
    <property type="entry name" value="7ALPHA-HYDROXYSTEROID DEHYDROGENASE"/>
    <property type="match status" value="1"/>
</dbReference>
<dbReference type="Proteomes" id="UP001592582">
    <property type="component" value="Unassembled WGS sequence"/>
</dbReference>
<comment type="similarity">
    <text evidence="1">Belongs to the short-chain dehydrogenases/reductases (SDR) family.</text>
</comment>
<proteinExistence type="inferred from homology"/>
<name>A0ABV6V3Z4_9ACTN</name>
<accession>A0ABV6V3Z4</accession>
<dbReference type="CDD" id="cd05233">
    <property type="entry name" value="SDR_c"/>
    <property type="match status" value="1"/>
</dbReference>
<evidence type="ECO:0000256" key="2">
    <source>
        <dbReference type="ARBA" id="ARBA00022857"/>
    </source>
</evidence>
<dbReference type="SUPFAM" id="SSF51735">
    <property type="entry name" value="NAD(P)-binding Rossmann-fold domains"/>
    <property type="match status" value="1"/>
</dbReference>
<protein>
    <submittedName>
        <fullName evidence="4">SDR family NAD(P)-dependent oxidoreductase</fullName>
        <ecNumber evidence="4">1.1.1.-</ecNumber>
    </submittedName>
</protein>
<dbReference type="PRINTS" id="PR00081">
    <property type="entry name" value="GDHRDH"/>
</dbReference>